<proteinExistence type="predicted"/>
<organism evidence="1 2">
    <name type="scientific">Eiseniibacteriota bacterium</name>
    <dbReference type="NCBI Taxonomy" id="2212470"/>
    <lineage>
        <taxon>Bacteria</taxon>
        <taxon>Candidatus Eiseniibacteriota</taxon>
    </lineage>
</organism>
<dbReference type="InterPro" id="IPR052927">
    <property type="entry name" value="DCC_oxidoreductase"/>
</dbReference>
<name>A0A933SEY6_UNCEI</name>
<dbReference type="AlphaFoldDB" id="A0A933SEY6"/>
<accession>A0A933SEY6</accession>
<evidence type="ECO:0000313" key="2">
    <source>
        <dbReference type="Proteomes" id="UP000696931"/>
    </source>
</evidence>
<dbReference type="PANTHER" id="PTHR33639:SF2">
    <property type="entry name" value="DUF393 DOMAIN-CONTAINING PROTEIN"/>
    <property type="match status" value="1"/>
</dbReference>
<reference evidence="1" key="1">
    <citation type="submission" date="2020-07" db="EMBL/GenBank/DDBJ databases">
        <title>Huge and variable diversity of episymbiotic CPR bacteria and DPANN archaea in groundwater ecosystems.</title>
        <authorList>
            <person name="He C.Y."/>
            <person name="Keren R."/>
            <person name="Whittaker M."/>
            <person name="Farag I.F."/>
            <person name="Doudna J."/>
            <person name="Cate J.H.D."/>
            <person name="Banfield J.F."/>
        </authorList>
    </citation>
    <scope>NUCLEOTIDE SEQUENCE</scope>
    <source>
        <strain evidence="1">NC_groundwater_1813_Pr3_B-0.1um_71_17</strain>
    </source>
</reference>
<dbReference type="Pfam" id="PF04134">
    <property type="entry name" value="DCC1-like"/>
    <property type="match status" value="1"/>
</dbReference>
<gene>
    <name evidence="1" type="ORF">HZA61_06720</name>
</gene>
<dbReference type="EMBL" id="JACRIW010000043">
    <property type="protein sequence ID" value="MBI5169163.1"/>
    <property type="molecule type" value="Genomic_DNA"/>
</dbReference>
<dbReference type="GO" id="GO:0015035">
    <property type="term" value="F:protein-disulfide reductase activity"/>
    <property type="evidence" value="ECO:0007669"/>
    <property type="project" value="InterPro"/>
</dbReference>
<comment type="caution">
    <text evidence="1">The sequence shown here is derived from an EMBL/GenBank/DDBJ whole genome shotgun (WGS) entry which is preliminary data.</text>
</comment>
<dbReference type="Proteomes" id="UP000696931">
    <property type="component" value="Unassembled WGS sequence"/>
</dbReference>
<dbReference type="PANTHER" id="PTHR33639">
    <property type="entry name" value="THIOL-DISULFIDE OXIDOREDUCTASE DCC"/>
    <property type="match status" value="1"/>
</dbReference>
<protein>
    <submittedName>
        <fullName evidence="1">DUF393 domain-containing protein</fullName>
    </submittedName>
</protein>
<dbReference type="InterPro" id="IPR007263">
    <property type="entry name" value="DCC1-like"/>
</dbReference>
<evidence type="ECO:0000313" key="1">
    <source>
        <dbReference type="EMBL" id="MBI5169163.1"/>
    </source>
</evidence>
<sequence>MTPRPEAASLLFYDGTCGLCARSVAWCLKHDRAARLRYAPLQGETYAALDVADKPTALDTVVLFDRGKLLVRSDAVLRAMALCGGPWGALATAGRALPRPLREAAYRFVAARRLGWFGKADACALATPEQRSRFLP</sequence>